<keyword evidence="2" id="KW-0732">Signal</keyword>
<dbReference type="AlphaFoldDB" id="A0A6J4K2C6"/>
<feature type="domain" description="Peptidase M15C" evidence="3">
    <location>
        <begin position="435"/>
        <end position="512"/>
    </location>
</feature>
<feature type="region of interest" description="Disordered" evidence="1">
    <location>
        <begin position="31"/>
        <end position="113"/>
    </location>
</feature>
<dbReference type="InterPro" id="IPR039561">
    <property type="entry name" value="Peptidase_M15C"/>
</dbReference>
<evidence type="ECO:0000256" key="1">
    <source>
        <dbReference type="SAM" id="MobiDB-lite"/>
    </source>
</evidence>
<evidence type="ECO:0000256" key="2">
    <source>
        <dbReference type="SAM" id="SignalP"/>
    </source>
</evidence>
<sequence length="514" mass="54098">MRLQPLPRRPRSALLVTALVGLLALAPAAAFAETPSPSPSPAGTPTTGPAAGPAVGPTPADPAPSATSSPAPDPTPADPTATSPAPPAPASSAPTTPAPTTPAPVTPAPAPTVAERAAAQRAAAGAPTVTLRVSPSGSPVAGRFFQDVGRYAFAGTTTRLAAATRITVYRRSASGTTWTQVAAATLVKGSFSARLPVTSKGRFVFVATTGGAPGSGDEVASPAVEVRVADSTTSLAKPAARVDSLKKPALTGTVVPGRAGVEVHLDVQVGSRWRHVATAKTDAAGRFRVAFGHGVGSLARYTLRATHRVPNRDRWEFSGSRAVQRVAVLNAVVTRTTAAEVAKTWRKGCPVGRSALRTITMNYYGRDKKMHRGVLIIRTDLVPEMQRAFGDGLDARFPIAKMKNPNVYGGNDPRQMAANNTSGFNCRKVVGNPYAQSPHSYGTAIDITPVQNPYRDSRGTWWPSNGKSYIDRTPLRFGMLGTGSRVTKQLRSDGFFWGGLWNPGRDYQHFEYRR</sequence>
<feature type="signal peptide" evidence="2">
    <location>
        <begin position="1"/>
        <end position="32"/>
    </location>
</feature>
<dbReference type="SUPFAM" id="SSF55166">
    <property type="entry name" value="Hedgehog/DD-peptidase"/>
    <property type="match status" value="1"/>
</dbReference>
<dbReference type="GO" id="GO:0008233">
    <property type="term" value="F:peptidase activity"/>
    <property type="evidence" value="ECO:0007669"/>
    <property type="project" value="InterPro"/>
</dbReference>
<name>A0A6J4K2C6_9ACTN</name>
<protein>
    <recommendedName>
        <fullName evidence="3">Peptidase M15C domain-containing protein</fullName>
    </recommendedName>
</protein>
<evidence type="ECO:0000313" key="4">
    <source>
        <dbReference type="EMBL" id="CAA9294020.1"/>
    </source>
</evidence>
<accession>A0A6J4K2C6</accession>
<gene>
    <name evidence="4" type="ORF">AVDCRST_MAG48-787</name>
</gene>
<dbReference type="InterPro" id="IPR009045">
    <property type="entry name" value="Zn_M74/Hedgehog-like"/>
</dbReference>
<proteinExistence type="predicted"/>
<dbReference type="Gene3D" id="3.30.1380.10">
    <property type="match status" value="1"/>
</dbReference>
<feature type="compositionally biased region" description="Low complexity" evidence="1">
    <location>
        <begin position="43"/>
        <end position="70"/>
    </location>
</feature>
<dbReference type="EMBL" id="CADCTS010000117">
    <property type="protein sequence ID" value="CAA9294020.1"/>
    <property type="molecule type" value="Genomic_DNA"/>
</dbReference>
<feature type="compositionally biased region" description="Pro residues" evidence="1">
    <location>
        <begin position="96"/>
        <end position="110"/>
    </location>
</feature>
<feature type="chain" id="PRO_5026836654" description="Peptidase M15C domain-containing protein" evidence="2">
    <location>
        <begin position="33"/>
        <end position="514"/>
    </location>
</feature>
<evidence type="ECO:0000259" key="3">
    <source>
        <dbReference type="Pfam" id="PF13539"/>
    </source>
</evidence>
<dbReference type="Pfam" id="PF13539">
    <property type="entry name" value="Peptidase_M15_4"/>
    <property type="match status" value="1"/>
</dbReference>
<organism evidence="4">
    <name type="scientific">uncultured Friedmanniella sp</name>
    <dbReference type="NCBI Taxonomy" id="335381"/>
    <lineage>
        <taxon>Bacteria</taxon>
        <taxon>Bacillati</taxon>
        <taxon>Actinomycetota</taxon>
        <taxon>Actinomycetes</taxon>
        <taxon>Propionibacteriales</taxon>
        <taxon>Nocardioidaceae</taxon>
        <taxon>Friedmanniella</taxon>
        <taxon>environmental samples</taxon>
    </lineage>
</organism>
<reference evidence="4" key="1">
    <citation type="submission" date="2020-02" db="EMBL/GenBank/DDBJ databases">
        <authorList>
            <person name="Meier V. D."/>
        </authorList>
    </citation>
    <scope>NUCLEOTIDE SEQUENCE</scope>
    <source>
        <strain evidence="4">AVDCRST_MAG48</strain>
    </source>
</reference>